<accession>A0A023FVJ0</accession>
<keyword evidence="2" id="KW-0833">Ubl conjugation pathway</keyword>
<keyword evidence="4" id="KW-0675">Receptor</keyword>
<comment type="similarity">
    <text evidence="2">Belongs to the UPL family. K-HECT subfamily.</text>
</comment>
<dbReference type="GO" id="GO:0000209">
    <property type="term" value="P:protein polyubiquitination"/>
    <property type="evidence" value="ECO:0007669"/>
    <property type="project" value="TreeGrafter"/>
</dbReference>
<sequence length="247" mass="27174">MAAMMINQGQARHKLQFLIGDHPLPYGMTVYQAIRQYSGTSPDGQETDTDSENPMGYANIWVQTHTIWYRPVPEDDRSGAASSSSRAGQASSAPSLSSRRNKSSSGSKSVAKKKDDLWNEGVVPDTVSLLHQHLSAALPESVAIQDPSLPVIALLRVVYSLSQHWGHLYELHSYQPALPRSEFANSKLTAKANRQLQDPLAIMTGNIPSWLTQVAYACPFCFHLRLGISSSTQPHLIGTVPCRGYWT</sequence>
<evidence type="ECO:0000256" key="3">
    <source>
        <dbReference type="SAM" id="MobiDB-lite"/>
    </source>
</evidence>
<evidence type="ECO:0000256" key="1">
    <source>
        <dbReference type="ARBA" id="ARBA00022679"/>
    </source>
</evidence>
<dbReference type="GO" id="GO:0006974">
    <property type="term" value="P:DNA damage response"/>
    <property type="evidence" value="ECO:0007669"/>
    <property type="project" value="TreeGrafter"/>
</dbReference>
<dbReference type="GO" id="GO:0043161">
    <property type="term" value="P:proteasome-mediated ubiquitin-dependent protein catabolic process"/>
    <property type="evidence" value="ECO:0007669"/>
    <property type="project" value="TreeGrafter"/>
</dbReference>
<name>A0A023FVJ0_AMBPA</name>
<feature type="region of interest" description="Disordered" evidence="3">
    <location>
        <begin position="72"/>
        <end position="114"/>
    </location>
</feature>
<dbReference type="PANTHER" id="PTHR45670">
    <property type="entry name" value="E3 UBIQUITIN-PROTEIN LIGASE TRIP12"/>
    <property type="match status" value="1"/>
</dbReference>
<protein>
    <recommendedName>
        <fullName evidence="2">E3 ubiquitin-protein ligase</fullName>
        <ecNumber evidence="2">2.3.2.26</ecNumber>
    </recommendedName>
</protein>
<proteinExistence type="evidence at transcript level"/>
<comment type="catalytic activity">
    <reaction evidence="2">
        <text>S-ubiquitinyl-[E2 ubiquitin-conjugating enzyme]-L-cysteine + [acceptor protein]-L-lysine = [E2 ubiquitin-conjugating enzyme]-L-cysteine + N(6)-ubiquitinyl-[acceptor protein]-L-lysine.</text>
        <dbReference type="EC" id="2.3.2.26"/>
    </reaction>
</comment>
<comment type="function">
    <text evidence="2">E3 ubiquitin-protein ligase which accepts ubiquitin from an E2 ubiquitin-conjugating enzyme in the form of a thioester and then directly transfers the ubiquitin to targeted substrates.</text>
</comment>
<dbReference type="EMBL" id="GBBL01002547">
    <property type="protein sequence ID" value="JAC24773.1"/>
    <property type="molecule type" value="mRNA"/>
</dbReference>
<dbReference type="UniPathway" id="UPA00143"/>
<dbReference type="PANTHER" id="PTHR45670:SF13">
    <property type="entry name" value="E3 UBIQUITIN-PROTEIN LIGASE TRIP12"/>
    <property type="match status" value="1"/>
</dbReference>
<dbReference type="InterPro" id="IPR045322">
    <property type="entry name" value="HECTD1/TRIP12-like"/>
</dbReference>
<organism evidence="4">
    <name type="scientific">Amblyomma parvum</name>
    <name type="common">South American tick</name>
    <dbReference type="NCBI Taxonomy" id="251391"/>
    <lineage>
        <taxon>Eukaryota</taxon>
        <taxon>Metazoa</taxon>
        <taxon>Ecdysozoa</taxon>
        <taxon>Arthropoda</taxon>
        <taxon>Chelicerata</taxon>
        <taxon>Arachnida</taxon>
        <taxon>Acari</taxon>
        <taxon>Parasitiformes</taxon>
        <taxon>Ixodida</taxon>
        <taxon>Ixodoidea</taxon>
        <taxon>Ixodidae</taxon>
        <taxon>Amblyomminae</taxon>
        <taxon>Amblyomma</taxon>
    </lineage>
</organism>
<dbReference type="GO" id="GO:0061630">
    <property type="term" value="F:ubiquitin protein ligase activity"/>
    <property type="evidence" value="ECO:0007669"/>
    <property type="project" value="UniProtKB-UniRule"/>
</dbReference>
<evidence type="ECO:0000313" key="4">
    <source>
        <dbReference type="EMBL" id="JAC24773.1"/>
    </source>
</evidence>
<comment type="pathway">
    <text evidence="2">Protein modification; protein ubiquitination.</text>
</comment>
<keyword evidence="1 2" id="KW-0808">Transferase</keyword>
<reference evidence="4" key="1">
    <citation type="submission" date="2014-03" db="EMBL/GenBank/DDBJ databases">
        <title>The sialotranscriptome of Amblyomma triste, Amblyomma parvum and Amblyomma cajennense ticks, uncovered by 454-based RNA-seq.</title>
        <authorList>
            <person name="Garcia G.R."/>
            <person name="Gardinassi L.G."/>
            <person name="Ribeiro J.M."/>
            <person name="Anatrielo E."/>
            <person name="Ferreira B.R."/>
            <person name="Moreira H.N."/>
            <person name="Mafra C."/>
            <person name="Olegario M.M."/>
            <person name="Szabo P.J."/>
            <person name="Miranda-Santos I.K."/>
            <person name="Maruyama S.R."/>
        </authorList>
    </citation>
    <scope>NUCLEOTIDE SEQUENCE</scope>
    <source>
        <strain evidence="4">Araguapaz</strain>
        <tissue evidence="4">Salivary glands</tissue>
    </source>
</reference>
<dbReference type="EC" id="2.3.2.26" evidence="2"/>
<dbReference type="GO" id="GO:0016607">
    <property type="term" value="C:nuclear speck"/>
    <property type="evidence" value="ECO:0007669"/>
    <property type="project" value="TreeGrafter"/>
</dbReference>
<dbReference type="AlphaFoldDB" id="A0A023FVJ0"/>
<evidence type="ECO:0000256" key="2">
    <source>
        <dbReference type="RuleBase" id="RU369009"/>
    </source>
</evidence>
<feature type="compositionally biased region" description="Low complexity" evidence="3">
    <location>
        <begin position="79"/>
        <end position="109"/>
    </location>
</feature>